<evidence type="ECO:0000313" key="2">
    <source>
        <dbReference type="EMBL" id="OIJ17328.1"/>
    </source>
</evidence>
<evidence type="ECO:0008006" key="4">
    <source>
        <dbReference type="Google" id="ProtNLM"/>
    </source>
</evidence>
<dbReference type="Proteomes" id="UP000179524">
    <property type="component" value="Unassembled WGS sequence"/>
</dbReference>
<keyword evidence="1" id="KW-0812">Transmembrane</keyword>
<proteinExistence type="predicted"/>
<evidence type="ECO:0000256" key="1">
    <source>
        <dbReference type="SAM" id="Phobius"/>
    </source>
</evidence>
<name>A0A1S2LXV5_9BACI</name>
<sequence length="71" mass="8514">MLRQLGLEQQFIQYIIQFSYAELMRFDQFVAFNVFGQPVLYPYLLLSIFLLVAAVNVLLIFRMYKNQQIMN</sequence>
<keyword evidence="1" id="KW-0472">Membrane</keyword>
<reference evidence="2 3" key="1">
    <citation type="submission" date="2016-10" db="EMBL/GenBank/DDBJ databases">
        <title>Draft genome sequences of four alkaliphilic bacteria belonging to the Anaerobacillus genus.</title>
        <authorList>
            <person name="Bassil N.M."/>
            <person name="Lloyd J.R."/>
        </authorList>
    </citation>
    <scope>NUCLEOTIDE SEQUENCE [LARGE SCALE GENOMIC DNA]</scope>
    <source>
        <strain evidence="2 3">DSM 18345</strain>
    </source>
</reference>
<dbReference type="AlphaFoldDB" id="A0A1S2LXV5"/>
<gene>
    <name evidence="2" type="ORF">BKP37_02145</name>
</gene>
<evidence type="ECO:0000313" key="3">
    <source>
        <dbReference type="Proteomes" id="UP000179524"/>
    </source>
</evidence>
<keyword evidence="1" id="KW-1133">Transmembrane helix</keyword>
<protein>
    <recommendedName>
        <fullName evidence="4">ABC transporter permease</fullName>
    </recommendedName>
</protein>
<feature type="transmembrane region" description="Helical" evidence="1">
    <location>
        <begin position="40"/>
        <end position="61"/>
    </location>
</feature>
<keyword evidence="3" id="KW-1185">Reference proteome</keyword>
<accession>A0A1S2LXV5</accession>
<dbReference type="EMBL" id="MLQR01000001">
    <property type="protein sequence ID" value="OIJ17328.1"/>
    <property type="molecule type" value="Genomic_DNA"/>
</dbReference>
<comment type="caution">
    <text evidence="2">The sequence shown here is derived from an EMBL/GenBank/DDBJ whole genome shotgun (WGS) entry which is preliminary data.</text>
</comment>
<organism evidence="2 3">
    <name type="scientific">Anaerobacillus alkalilacustris</name>
    <dbReference type="NCBI Taxonomy" id="393763"/>
    <lineage>
        <taxon>Bacteria</taxon>
        <taxon>Bacillati</taxon>
        <taxon>Bacillota</taxon>
        <taxon>Bacilli</taxon>
        <taxon>Bacillales</taxon>
        <taxon>Bacillaceae</taxon>
        <taxon>Anaerobacillus</taxon>
    </lineage>
</organism>